<dbReference type="SUPFAM" id="SSF51261">
    <property type="entry name" value="Duplicated hybrid motif"/>
    <property type="match status" value="1"/>
</dbReference>
<keyword evidence="2" id="KW-1133">Transmembrane helix</keyword>
<evidence type="ECO:0000256" key="2">
    <source>
        <dbReference type="SAM" id="Phobius"/>
    </source>
</evidence>
<dbReference type="PANTHER" id="PTHR21666:SF286">
    <property type="entry name" value="LIPOPROTEIN NLPD"/>
    <property type="match status" value="1"/>
</dbReference>
<feature type="transmembrane region" description="Helical" evidence="2">
    <location>
        <begin position="62"/>
        <end position="83"/>
    </location>
</feature>
<dbReference type="InterPro" id="IPR011055">
    <property type="entry name" value="Dup_hybrid_motif"/>
</dbReference>
<dbReference type="FunFam" id="2.70.70.10:FF:000006">
    <property type="entry name" value="M23 family peptidase"/>
    <property type="match status" value="1"/>
</dbReference>
<dbReference type="EMBL" id="OLKH01000083">
    <property type="protein sequence ID" value="SPE77403.1"/>
    <property type="molecule type" value="Genomic_DNA"/>
</dbReference>
<evidence type="ECO:0000259" key="3">
    <source>
        <dbReference type="Pfam" id="PF01551"/>
    </source>
</evidence>
<dbReference type="PANTHER" id="PTHR21666">
    <property type="entry name" value="PEPTIDASE-RELATED"/>
    <property type="match status" value="1"/>
</dbReference>
<evidence type="ECO:0000313" key="5">
    <source>
        <dbReference type="Proteomes" id="UP000238180"/>
    </source>
</evidence>
<dbReference type="Proteomes" id="UP000238180">
    <property type="component" value="Unassembled WGS sequence"/>
</dbReference>
<dbReference type="EC" id="3.4.24.-" evidence="4"/>
<keyword evidence="1" id="KW-0175">Coiled coil</keyword>
<reference evidence="4 5" key="1">
    <citation type="submission" date="2018-02" db="EMBL/GenBank/DDBJ databases">
        <authorList>
            <person name="Cohen D.B."/>
            <person name="Kent A.D."/>
        </authorList>
    </citation>
    <scope>NUCLEOTIDE SEQUENCE [LARGE SCALE GENOMIC DNA]</scope>
    <source>
        <strain evidence="4">CIP109753</strain>
    </source>
</reference>
<keyword evidence="2" id="KW-0812">Transmembrane</keyword>
<keyword evidence="4" id="KW-0378">Hydrolase</keyword>
<evidence type="ECO:0000256" key="1">
    <source>
        <dbReference type="SAM" id="Coils"/>
    </source>
</evidence>
<dbReference type="InterPro" id="IPR016047">
    <property type="entry name" value="M23ase_b-sheet_dom"/>
</dbReference>
<accession>A0A2N9PAQ0</accession>
<feature type="domain" description="M23ase beta-sheet core" evidence="3">
    <location>
        <begin position="237"/>
        <end position="333"/>
    </location>
</feature>
<name>A0A2N9PAQ0_9FLAO</name>
<sequence length="361" mass="40599">MGIISLIFETFFPDYSYNNCYFVITSAKIGFLIKIMSKKVKYYYDTESLAYRKIKPKKGRKVGVGILFLLASVLFGFLFFFLISDLGYFSTPKDKMQARELENLKLNYVILNKKIDQLNEVLASIEERDNNIYKVYFNMASPGETSEDKKIVSKARFKNLLAMNNEQLIVSTETRLSGLSKSLVGQSKSLDKILSLAKSKDRFLGSIPAIQPVKNEQLKRMASGFGYRSDPFTKARKMHKGMDFTAPTGTPVFATGDGVVRRADAGASGFGNHIVINHGFGYETIYAHLSRYNCRLGRRVKRGDIIGFVGSTGRSQAPHLHYEVHKNGSVVNPINFYYGNISAVEYTAIAKMATQENQSFD</sequence>
<gene>
    <name evidence="4" type="primary">mepM_2</name>
    <name evidence="4" type="ORF">FLACOL_01396</name>
</gene>
<protein>
    <submittedName>
        <fullName evidence="4">Murein DD-endopeptidase MepM</fullName>
        <ecNumber evidence="4">3.4.24.-</ecNumber>
    </submittedName>
</protein>
<evidence type="ECO:0000313" key="4">
    <source>
        <dbReference type="EMBL" id="SPE77403.1"/>
    </source>
</evidence>
<feature type="transmembrane region" description="Helical" evidence="2">
    <location>
        <begin position="15"/>
        <end position="33"/>
    </location>
</feature>
<organism evidence="4 5">
    <name type="scientific">Flavobacterium columnare</name>
    <dbReference type="NCBI Taxonomy" id="996"/>
    <lineage>
        <taxon>Bacteria</taxon>
        <taxon>Pseudomonadati</taxon>
        <taxon>Bacteroidota</taxon>
        <taxon>Flavobacteriia</taxon>
        <taxon>Flavobacteriales</taxon>
        <taxon>Flavobacteriaceae</taxon>
        <taxon>Flavobacterium</taxon>
    </lineage>
</organism>
<dbReference type="Pfam" id="PF01551">
    <property type="entry name" value="Peptidase_M23"/>
    <property type="match status" value="1"/>
</dbReference>
<dbReference type="AlphaFoldDB" id="A0A2N9PAQ0"/>
<dbReference type="InterPro" id="IPR050570">
    <property type="entry name" value="Cell_wall_metabolism_enzyme"/>
</dbReference>
<dbReference type="GO" id="GO:0004222">
    <property type="term" value="F:metalloendopeptidase activity"/>
    <property type="evidence" value="ECO:0007669"/>
    <property type="project" value="TreeGrafter"/>
</dbReference>
<proteinExistence type="predicted"/>
<feature type="coiled-coil region" evidence="1">
    <location>
        <begin position="101"/>
        <end position="128"/>
    </location>
</feature>
<dbReference type="Gene3D" id="2.70.70.10">
    <property type="entry name" value="Glucose Permease (Domain IIA)"/>
    <property type="match status" value="1"/>
</dbReference>
<dbReference type="CDD" id="cd12797">
    <property type="entry name" value="M23_peptidase"/>
    <property type="match status" value="1"/>
</dbReference>
<keyword evidence="2" id="KW-0472">Membrane</keyword>